<gene>
    <name evidence="6" type="ORF">OIK44_17375</name>
</gene>
<feature type="transmembrane region" description="Helical" evidence="4">
    <location>
        <begin position="64"/>
        <end position="83"/>
    </location>
</feature>
<sequence length="428" mass="48000">MTRHQQCSGWRWGITRALQRYHRSTDHPQARLHRIRALGLIGALGMPLYFVLWNYCFPQMYESVALRLLGALLFLPALCVQYFNRKWFGIYLMVGLSYELPFFFTFMFLMNHASVIWSHSLLVALIVLFHFDTTLAARAYAIGTALACAAFALCGDAAFLLDEQVLQELPVHWFTIAVLSAVKVGRSVLEREKLAGLGAGLGSVAHELRTPLTSVDANVRGLNRMLQQSSSANAADQARARDALTRIQFEVRHMNHMIDLFLLSASAVSRNLRPNETVSMACVVDAVMKRYPFVGQMQQQAVAVEVRSNFSFAGQSELCVVILLNLLRNALKAIQRAGKGRIRIVVDGARQTPRLLFIDTGCGISPRHIPLIFQRFYSYPAHNGSGIGLALCKQIMEAWDARIRCISRESAYAIFVLEFPRPAPPPHH</sequence>
<protein>
    <recommendedName>
        <fullName evidence="2">histidine kinase</fullName>
        <ecNumber evidence="2">2.7.13.3</ecNumber>
    </recommendedName>
</protein>
<dbReference type="InterPro" id="IPR036890">
    <property type="entry name" value="HATPase_C_sf"/>
</dbReference>
<dbReference type="Gene3D" id="3.30.565.10">
    <property type="entry name" value="Histidine kinase-like ATPase, C-terminal domain"/>
    <property type="match status" value="1"/>
</dbReference>
<keyword evidence="4" id="KW-1133">Transmembrane helix</keyword>
<dbReference type="Pfam" id="PF02518">
    <property type="entry name" value="HATPase_c"/>
    <property type="match status" value="1"/>
</dbReference>
<feature type="domain" description="Histidine kinase" evidence="5">
    <location>
        <begin position="203"/>
        <end position="423"/>
    </location>
</feature>
<dbReference type="Proteomes" id="UP001221208">
    <property type="component" value="Unassembled WGS sequence"/>
</dbReference>
<name>A0ABT5K6G7_9BURK</name>
<accession>A0ABT5K6G7</accession>
<feature type="transmembrane region" description="Helical" evidence="4">
    <location>
        <begin position="115"/>
        <end position="132"/>
    </location>
</feature>
<dbReference type="PROSITE" id="PS50109">
    <property type="entry name" value="HIS_KIN"/>
    <property type="match status" value="1"/>
</dbReference>
<dbReference type="PRINTS" id="PR00344">
    <property type="entry name" value="BCTRLSENSOR"/>
</dbReference>
<organism evidence="6 7">
    <name type="scientific">Janthinobacterium fluminis</name>
    <dbReference type="NCBI Taxonomy" id="2987524"/>
    <lineage>
        <taxon>Bacteria</taxon>
        <taxon>Pseudomonadati</taxon>
        <taxon>Pseudomonadota</taxon>
        <taxon>Betaproteobacteria</taxon>
        <taxon>Burkholderiales</taxon>
        <taxon>Oxalobacteraceae</taxon>
        <taxon>Janthinobacterium</taxon>
    </lineage>
</organism>
<comment type="caution">
    <text evidence="6">The sequence shown here is derived from an EMBL/GenBank/DDBJ whole genome shotgun (WGS) entry which is preliminary data.</text>
</comment>
<evidence type="ECO:0000256" key="4">
    <source>
        <dbReference type="SAM" id="Phobius"/>
    </source>
</evidence>
<dbReference type="EC" id="2.7.13.3" evidence="2"/>
<evidence type="ECO:0000259" key="5">
    <source>
        <dbReference type="PROSITE" id="PS50109"/>
    </source>
</evidence>
<keyword evidence="6" id="KW-0418">Kinase</keyword>
<feature type="transmembrane region" description="Helical" evidence="4">
    <location>
        <begin position="90"/>
        <end position="109"/>
    </location>
</feature>
<keyword evidence="4" id="KW-0812">Transmembrane</keyword>
<dbReference type="EMBL" id="JAQQXR010000006">
    <property type="protein sequence ID" value="MDC8759357.1"/>
    <property type="molecule type" value="Genomic_DNA"/>
</dbReference>
<comment type="catalytic activity">
    <reaction evidence="1">
        <text>ATP + protein L-histidine = ADP + protein N-phospho-L-histidine.</text>
        <dbReference type="EC" id="2.7.13.3"/>
    </reaction>
</comment>
<keyword evidence="6" id="KW-0808">Transferase</keyword>
<dbReference type="InterPro" id="IPR004358">
    <property type="entry name" value="Sig_transdc_His_kin-like_C"/>
</dbReference>
<evidence type="ECO:0000313" key="6">
    <source>
        <dbReference type="EMBL" id="MDC8759357.1"/>
    </source>
</evidence>
<dbReference type="GO" id="GO:0016301">
    <property type="term" value="F:kinase activity"/>
    <property type="evidence" value="ECO:0007669"/>
    <property type="project" value="UniProtKB-KW"/>
</dbReference>
<evidence type="ECO:0000256" key="1">
    <source>
        <dbReference type="ARBA" id="ARBA00000085"/>
    </source>
</evidence>
<dbReference type="InterPro" id="IPR005467">
    <property type="entry name" value="His_kinase_dom"/>
</dbReference>
<dbReference type="Pfam" id="PF00512">
    <property type="entry name" value="HisKA"/>
    <property type="match status" value="1"/>
</dbReference>
<keyword evidence="7" id="KW-1185">Reference proteome</keyword>
<dbReference type="InterPro" id="IPR003661">
    <property type="entry name" value="HisK_dim/P_dom"/>
</dbReference>
<dbReference type="InterPro" id="IPR003594">
    <property type="entry name" value="HATPase_dom"/>
</dbReference>
<reference evidence="6 7" key="1">
    <citation type="submission" date="2022-10" db="EMBL/GenBank/DDBJ databases">
        <title>Janthinobacterium sp. hw3 Genome sequencing.</title>
        <authorList>
            <person name="Park S."/>
        </authorList>
    </citation>
    <scope>NUCLEOTIDE SEQUENCE [LARGE SCALE GENOMIC DNA]</scope>
    <source>
        <strain evidence="7">hw3</strain>
    </source>
</reference>
<feature type="transmembrane region" description="Helical" evidence="4">
    <location>
        <begin position="35"/>
        <end position="52"/>
    </location>
</feature>
<dbReference type="SMART" id="SM00388">
    <property type="entry name" value="HisKA"/>
    <property type="match status" value="1"/>
</dbReference>
<dbReference type="SUPFAM" id="SSF55874">
    <property type="entry name" value="ATPase domain of HSP90 chaperone/DNA topoisomerase II/histidine kinase"/>
    <property type="match status" value="1"/>
</dbReference>
<proteinExistence type="predicted"/>
<feature type="transmembrane region" description="Helical" evidence="4">
    <location>
        <begin position="139"/>
        <end position="159"/>
    </location>
</feature>
<dbReference type="SUPFAM" id="SSF47384">
    <property type="entry name" value="Homodimeric domain of signal transducing histidine kinase"/>
    <property type="match status" value="1"/>
</dbReference>
<dbReference type="RefSeq" id="WP_273672460.1">
    <property type="nucleotide sequence ID" value="NZ_JAQQXR010000006.1"/>
</dbReference>
<dbReference type="Gene3D" id="1.10.287.130">
    <property type="match status" value="1"/>
</dbReference>
<keyword evidence="4" id="KW-0472">Membrane</keyword>
<dbReference type="PANTHER" id="PTHR43547:SF2">
    <property type="entry name" value="HYBRID SIGNAL TRANSDUCTION HISTIDINE KINASE C"/>
    <property type="match status" value="1"/>
</dbReference>
<dbReference type="SMART" id="SM00387">
    <property type="entry name" value="HATPase_c"/>
    <property type="match status" value="1"/>
</dbReference>
<evidence type="ECO:0000256" key="3">
    <source>
        <dbReference type="ARBA" id="ARBA00022553"/>
    </source>
</evidence>
<dbReference type="CDD" id="cd00082">
    <property type="entry name" value="HisKA"/>
    <property type="match status" value="1"/>
</dbReference>
<dbReference type="PANTHER" id="PTHR43547">
    <property type="entry name" value="TWO-COMPONENT HISTIDINE KINASE"/>
    <property type="match status" value="1"/>
</dbReference>
<evidence type="ECO:0000313" key="7">
    <source>
        <dbReference type="Proteomes" id="UP001221208"/>
    </source>
</evidence>
<evidence type="ECO:0000256" key="2">
    <source>
        <dbReference type="ARBA" id="ARBA00012438"/>
    </source>
</evidence>
<keyword evidence="3" id="KW-0597">Phosphoprotein</keyword>
<dbReference type="InterPro" id="IPR036097">
    <property type="entry name" value="HisK_dim/P_sf"/>
</dbReference>